<dbReference type="Proteomes" id="UP001566476">
    <property type="component" value="Unassembled WGS sequence"/>
</dbReference>
<sequence>MDRPTLPTAEATATRVAHPVPAEVVPAWHADEHGSSCIGEFSSRPAIVAATGTEPLDLEPDGARFPTVSSSLYREKAGRPVVLVLACSGTAGEAFLRLEEAEHLVAQLQGLLAAAGACGGASTTPAPSTSVMQVEPMVTTTTEAPYGAAERVLERLRSDVVRWAAQDRLDAGVAADLEHYVAEVQRVVEDLEDRIDAEGSANLAEPSAQVTTRTAG</sequence>
<gene>
    <name evidence="1" type="ORF">AB2L28_00915</name>
</gene>
<evidence type="ECO:0000313" key="2">
    <source>
        <dbReference type="Proteomes" id="UP001566476"/>
    </source>
</evidence>
<proteinExistence type="predicted"/>
<organism evidence="1 2">
    <name type="scientific">Kineococcus mangrovi</name>
    <dbReference type="NCBI Taxonomy" id="1660183"/>
    <lineage>
        <taxon>Bacteria</taxon>
        <taxon>Bacillati</taxon>
        <taxon>Actinomycetota</taxon>
        <taxon>Actinomycetes</taxon>
        <taxon>Kineosporiales</taxon>
        <taxon>Kineosporiaceae</taxon>
        <taxon>Kineococcus</taxon>
    </lineage>
</organism>
<dbReference type="RefSeq" id="WP_370716842.1">
    <property type="nucleotide sequence ID" value="NZ_JBGGTQ010000001.1"/>
</dbReference>
<name>A0ABV4I0Q1_9ACTN</name>
<dbReference type="EMBL" id="JBGGTQ010000001">
    <property type="protein sequence ID" value="MEZ0490797.1"/>
    <property type="molecule type" value="Genomic_DNA"/>
</dbReference>
<protein>
    <recommendedName>
        <fullName evidence="3">SUKH-4 immunity protein of toxin-antitoxin system</fullName>
    </recommendedName>
</protein>
<evidence type="ECO:0008006" key="3">
    <source>
        <dbReference type="Google" id="ProtNLM"/>
    </source>
</evidence>
<comment type="caution">
    <text evidence="1">The sequence shown here is derived from an EMBL/GenBank/DDBJ whole genome shotgun (WGS) entry which is preliminary data.</text>
</comment>
<evidence type="ECO:0000313" key="1">
    <source>
        <dbReference type="EMBL" id="MEZ0490797.1"/>
    </source>
</evidence>
<keyword evidence="2" id="KW-1185">Reference proteome</keyword>
<accession>A0ABV4I0Q1</accession>
<reference evidence="1 2" key="1">
    <citation type="submission" date="2024-07" db="EMBL/GenBank/DDBJ databases">
        <authorList>
            <person name="Thanompreechachai J."/>
            <person name="Duangmal K."/>
        </authorList>
    </citation>
    <scope>NUCLEOTIDE SEQUENCE [LARGE SCALE GENOMIC DNA]</scope>
    <source>
        <strain evidence="1 2">TBRC 1896</strain>
    </source>
</reference>